<organism evidence="1 2">
    <name type="scientific">Niveibacterium umoris</name>
    <dbReference type="NCBI Taxonomy" id="1193620"/>
    <lineage>
        <taxon>Bacteria</taxon>
        <taxon>Pseudomonadati</taxon>
        <taxon>Pseudomonadota</taxon>
        <taxon>Betaproteobacteria</taxon>
        <taxon>Rhodocyclales</taxon>
        <taxon>Rhodocyclaceae</taxon>
        <taxon>Niveibacterium</taxon>
    </lineage>
</organism>
<proteinExistence type="predicted"/>
<sequence length="139" mass="15486">MNGKVIFYSLGQKFLDREEDMPAEAKQVVYYSLAIGHHIGVIDCLKPILECPLAEFDQWIAKLPEGDARSKFEGIAKWGEITIDSTHTRMLAEAIDAVRPGFSPIEAGWASQLMQALRSIDAEPAIYLIAKRREAKVPA</sequence>
<name>A0A840BHG2_9RHOO</name>
<evidence type="ECO:0000313" key="1">
    <source>
        <dbReference type="EMBL" id="MBB4012665.1"/>
    </source>
</evidence>
<dbReference type="InterPro" id="IPR010005">
    <property type="entry name" value="Formate_DH_maturation_HycH"/>
</dbReference>
<dbReference type="NCBIfam" id="NF011664">
    <property type="entry name" value="PRK15084.1"/>
    <property type="match status" value="1"/>
</dbReference>
<keyword evidence="2" id="KW-1185">Reference proteome</keyword>
<keyword evidence="1" id="KW-0560">Oxidoreductase</keyword>
<reference evidence="1 2" key="1">
    <citation type="submission" date="2020-08" db="EMBL/GenBank/DDBJ databases">
        <title>Genomic Encyclopedia of Type Strains, Phase IV (KMG-IV): sequencing the most valuable type-strain genomes for metagenomic binning, comparative biology and taxonomic classification.</title>
        <authorList>
            <person name="Goeker M."/>
        </authorList>
    </citation>
    <scope>NUCLEOTIDE SEQUENCE [LARGE SCALE GENOMIC DNA]</scope>
    <source>
        <strain evidence="1 2">DSM 106739</strain>
    </source>
</reference>
<protein>
    <submittedName>
        <fullName evidence="1">Hydrogenase-4 component J</fullName>
        <ecNumber evidence="1">1.-.-.-</ecNumber>
    </submittedName>
</protein>
<gene>
    <name evidence="1" type="ORF">GGR36_001973</name>
</gene>
<dbReference type="RefSeq" id="WP_183634452.1">
    <property type="nucleotide sequence ID" value="NZ_BAABLE010000011.1"/>
</dbReference>
<dbReference type="EC" id="1.-.-.-" evidence="1"/>
<dbReference type="Pfam" id="PF07450">
    <property type="entry name" value="HycH"/>
    <property type="match status" value="1"/>
</dbReference>
<dbReference type="GO" id="GO:0016491">
    <property type="term" value="F:oxidoreductase activity"/>
    <property type="evidence" value="ECO:0007669"/>
    <property type="project" value="UniProtKB-KW"/>
</dbReference>
<comment type="caution">
    <text evidence="1">The sequence shown here is derived from an EMBL/GenBank/DDBJ whole genome shotgun (WGS) entry which is preliminary data.</text>
</comment>
<accession>A0A840BHG2</accession>
<evidence type="ECO:0000313" key="2">
    <source>
        <dbReference type="Proteomes" id="UP000561045"/>
    </source>
</evidence>
<dbReference type="EMBL" id="JACIET010000001">
    <property type="protein sequence ID" value="MBB4012665.1"/>
    <property type="molecule type" value="Genomic_DNA"/>
</dbReference>
<dbReference type="AlphaFoldDB" id="A0A840BHG2"/>
<dbReference type="Proteomes" id="UP000561045">
    <property type="component" value="Unassembled WGS sequence"/>
</dbReference>